<feature type="region of interest" description="Disordered" evidence="2">
    <location>
        <begin position="119"/>
        <end position="280"/>
    </location>
</feature>
<feature type="region of interest" description="Disordered" evidence="2">
    <location>
        <begin position="329"/>
        <end position="354"/>
    </location>
</feature>
<reference evidence="4 5" key="1">
    <citation type="submission" date="2024-11" db="EMBL/GenBank/DDBJ databases">
        <title>A near-complete genome assembly of Cinchona calisaya.</title>
        <authorList>
            <person name="Lian D.C."/>
            <person name="Zhao X.W."/>
            <person name="Wei L."/>
        </authorList>
    </citation>
    <scope>NUCLEOTIDE SEQUENCE [LARGE SCALE GENOMIC DNA]</scope>
    <source>
        <tissue evidence="4">Nenye</tissue>
    </source>
</reference>
<evidence type="ECO:0000313" key="5">
    <source>
        <dbReference type="Proteomes" id="UP001630127"/>
    </source>
</evidence>
<dbReference type="InterPro" id="IPR001660">
    <property type="entry name" value="SAM"/>
</dbReference>
<dbReference type="SMART" id="SM00454">
    <property type="entry name" value="SAM"/>
    <property type="match status" value="1"/>
</dbReference>
<evidence type="ECO:0000259" key="3">
    <source>
        <dbReference type="PROSITE" id="PS50105"/>
    </source>
</evidence>
<proteinExistence type="predicted"/>
<dbReference type="Proteomes" id="UP001630127">
    <property type="component" value="Unassembled WGS sequence"/>
</dbReference>
<feature type="compositionally biased region" description="Polar residues" evidence="2">
    <location>
        <begin position="207"/>
        <end position="223"/>
    </location>
</feature>
<dbReference type="PANTHER" id="PTHR10627:SF74">
    <property type="entry name" value="OS08G0526500 PROTEIN"/>
    <property type="match status" value="1"/>
</dbReference>
<sequence>MAELSRSRVTITLGRSGQVVKRAGPGGVDGDDDDDGGSFAADSQPSVAGKKRSVLDRLGSNADSTSSQFNNKRQREDVSRLSLSASNDVDDVSLTKDDLRFKIMRKSTLKMDLRELLSRPAQSSTTSLGTQQQRTPQLKDSRNHFLDPRDGRQQMQETRSARQLVPEPRDGRQRLSELRDGRQRLPDSRDRRYIMPELKDVRDRRMASSSSRLRGQIPPSRSTDALPHLDSLRNSYSPWTLDSLRQGSSDRVPSTSRLSPPRRNEEQGRRPPVRAYDDSRLSSYMSKDAFEYSRPISSRVLSPLRRNEELERRPVIRAYDDSRLNSYMSKDALDRSRPISSRGLSPPRRNEELERRPLVRAYDDSRLSSYMSKDAFEHSRAISSAPYPAKTSLTAGPAKSVAPPLLAPPPSSVALVQRNSYTVEDHPTVDSFLHSLGLDKYAINFKAEEVDMYSLKQMGDNDLKELGIPMGPRKKIRLALLSRAKRQL</sequence>
<keyword evidence="1" id="KW-0677">Repeat</keyword>
<dbReference type="InterPro" id="IPR013761">
    <property type="entry name" value="SAM/pointed_sf"/>
</dbReference>
<feature type="compositionally biased region" description="Basic and acidic residues" evidence="2">
    <location>
        <begin position="167"/>
        <end position="206"/>
    </location>
</feature>
<feature type="compositionally biased region" description="Polar residues" evidence="2">
    <location>
        <begin position="61"/>
        <end position="71"/>
    </location>
</feature>
<evidence type="ECO:0000256" key="2">
    <source>
        <dbReference type="SAM" id="MobiDB-lite"/>
    </source>
</evidence>
<name>A0ABD2Y188_9GENT</name>
<feature type="compositionally biased region" description="Low complexity" evidence="2">
    <location>
        <begin position="122"/>
        <end position="135"/>
    </location>
</feature>
<dbReference type="PANTHER" id="PTHR10627">
    <property type="entry name" value="SCP160"/>
    <property type="match status" value="1"/>
</dbReference>
<keyword evidence="5" id="KW-1185">Reference proteome</keyword>
<protein>
    <recommendedName>
        <fullName evidence="3">SAM domain-containing protein</fullName>
    </recommendedName>
</protein>
<accession>A0ABD2Y188</accession>
<feature type="compositionally biased region" description="Basic and acidic residues" evidence="2">
    <location>
        <begin position="262"/>
        <end position="280"/>
    </location>
</feature>
<feature type="compositionally biased region" description="Basic and acidic residues" evidence="2">
    <location>
        <begin position="137"/>
        <end position="152"/>
    </location>
</feature>
<dbReference type="PROSITE" id="PS50105">
    <property type="entry name" value="SAM_DOMAIN"/>
    <property type="match status" value="1"/>
</dbReference>
<feature type="domain" description="SAM" evidence="3">
    <location>
        <begin position="424"/>
        <end position="487"/>
    </location>
</feature>
<feature type="region of interest" description="Disordered" evidence="2">
    <location>
        <begin position="1"/>
        <end position="81"/>
    </location>
</feature>
<organism evidence="4 5">
    <name type="scientific">Cinchona calisaya</name>
    <dbReference type="NCBI Taxonomy" id="153742"/>
    <lineage>
        <taxon>Eukaryota</taxon>
        <taxon>Viridiplantae</taxon>
        <taxon>Streptophyta</taxon>
        <taxon>Embryophyta</taxon>
        <taxon>Tracheophyta</taxon>
        <taxon>Spermatophyta</taxon>
        <taxon>Magnoliopsida</taxon>
        <taxon>eudicotyledons</taxon>
        <taxon>Gunneridae</taxon>
        <taxon>Pentapetalae</taxon>
        <taxon>asterids</taxon>
        <taxon>lamiids</taxon>
        <taxon>Gentianales</taxon>
        <taxon>Rubiaceae</taxon>
        <taxon>Cinchonoideae</taxon>
        <taxon>Cinchoneae</taxon>
        <taxon>Cinchona</taxon>
    </lineage>
</organism>
<comment type="caution">
    <text evidence="4">The sequence shown here is derived from an EMBL/GenBank/DDBJ whole genome shotgun (WGS) entry which is preliminary data.</text>
</comment>
<dbReference type="SUPFAM" id="SSF47769">
    <property type="entry name" value="SAM/Pointed domain"/>
    <property type="match status" value="1"/>
</dbReference>
<evidence type="ECO:0000256" key="1">
    <source>
        <dbReference type="ARBA" id="ARBA00022737"/>
    </source>
</evidence>
<feature type="compositionally biased region" description="Polar residues" evidence="2">
    <location>
        <begin position="232"/>
        <end position="258"/>
    </location>
</feature>
<evidence type="ECO:0000313" key="4">
    <source>
        <dbReference type="EMBL" id="KAL3501253.1"/>
    </source>
</evidence>
<gene>
    <name evidence="4" type="ORF">ACH5RR_035702</name>
</gene>
<dbReference type="Pfam" id="PF00536">
    <property type="entry name" value="SAM_1"/>
    <property type="match status" value="1"/>
</dbReference>
<dbReference type="AlphaFoldDB" id="A0ABD2Y188"/>
<dbReference type="EMBL" id="JBJUIK010000015">
    <property type="protein sequence ID" value="KAL3501253.1"/>
    <property type="molecule type" value="Genomic_DNA"/>
</dbReference>
<dbReference type="Gene3D" id="1.10.150.50">
    <property type="entry name" value="Transcription Factor, Ets-1"/>
    <property type="match status" value="1"/>
</dbReference>